<evidence type="ECO:0000313" key="9">
    <source>
        <dbReference type="Proteomes" id="UP001255185"/>
    </source>
</evidence>
<dbReference type="InterPro" id="IPR013320">
    <property type="entry name" value="ConA-like_dom_sf"/>
</dbReference>
<dbReference type="RefSeq" id="WP_310028426.1">
    <property type="nucleotide sequence ID" value="NZ_JAVDVI010000020.1"/>
</dbReference>
<evidence type="ECO:0000256" key="5">
    <source>
        <dbReference type="SAM" id="Coils"/>
    </source>
</evidence>
<dbReference type="PANTHER" id="PTHR42812:SF12">
    <property type="entry name" value="BETA-XYLOSIDASE-RELATED"/>
    <property type="match status" value="1"/>
</dbReference>
<dbReference type="Pfam" id="PF17851">
    <property type="entry name" value="GH43_C2"/>
    <property type="match status" value="1"/>
</dbReference>
<comment type="similarity">
    <text evidence="1 4">Belongs to the glycosyl hydrolase 43 family.</text>
</comment>
<dbReference type="EMBL" id="JAVDVI010000020">
    <property type="protein sequence ID" value="MDR6969402.1"/>
    <property type="molecule type" value="Genomic_DNA"/>
</dbReference>
<evidence type="ECO:0000259" key="7">
    <source>
        <dbReference type="Pfam" id="PF17851"/>
    </source>
</evidence>
<keyword evidence="3 4" id="KW-0326">Glycosidase</keyword>
<organism evidence="8 9">
    <name type="scientific">Flavobacterium arsenatis</name>
    <dbReference type="NCBI Taxonomy" id="1484332"/>
    <lineage>
        <taxon>Bacteria</taxon>
        <taxon>Pseudomonadati</taxon>
        <taxon>Bacteroidota</taxon>
        <taxon>Flavobacteriia</taxon>
        <taxon>Flavobacteriales</taxon>
        <taxon>Flavobacteriaceae</taxon>
        <taxon>Flavobacterium</taxon>
    </lineage>
</organism>
<keyword evidence="2 4" id="KW-0378">Hydrolase</keyword>
<keyword evidence="6" id="KW-0732">Signal</keyword>
<dbReference type="CDD" id="cd09001">
    <property type="entry name" value="GH43_FsAxh1-like"/>
    <property type="match status" value="1"/>
</dbReference>
<dbReference type="InterPro" id="IPR023296">
    <property type="entry name" value="Glyco_hydro_beta-prop_sf"/>
</dbReference>
<comment type="caution">
    <text evidence="8">The sequence shown here is derived from an EMBL/GenBank/DDBJ whole genome shotgun (WGS) entry which is preliminary data.</text>
</comment>
<dbReference type="SUPFAM" id="SSF49899">
    <property type="entry name" value="Concanavalin A-like lectins/glucanases"/>
    <property type="match status" value="1"/>
</dbReference>
<proteinExistence type="inferred from homology"/>
<evidence type="ECO:0000256" key="1">
    <source>
        <dbReference type="ARBA" id="ARBA00009865"/>
    </source>
</evidence>
<evidence type="ECO:0000256" key="6">
    <source>
        <dbReference type="SAM" id="SignalP"/>
    </source>
</evidence>
<dbReference type="InterPro" id="IPR041542">
    <property type="entry name" value="GH43_C2"/>
</dbReference>
<protein>
    <submittedName>
        <fullName evidence="8">Beta-xylosidase</fullName>
    </submittedName>
</protein>
<gene>
    <name evidence="8" type="ORF">J2X31_003433</name>
</gene>
<sequence length="541" mass="61151">MKNIPFYLIFVLMSSFVFAQGSSNGNKWMRNPDNGDGTYTNPIINSDYSDPDAIRVGNKFYMTASSFNCIPGLPILESDDLVNWKLIGYALNKQKPEATYDLAQHGNGVWAPCIRFHKNEFYIYFPDPDFGIYMTKAQKPEGPWSEPIMVKSGKGLIDPTPLWDDDGKVYLVYAFAGSRAGIKSILTICTMNEDGTSANNDDVLLIDGHEEEPTIEGPKIYKRNGFYYIFAPAGGVATGWQTVMRSKNIYGPYEKKKALDQGKTSINGPHQGAWVQTQNGEDWFIHFQDKGIFGRVVHLQPMKWENDWPFMGKDTNGDGIGEPVIKFKKPNVGKSFPMVSPPDSDEFNEPKLGLQWQWHANPKVNWGFPSTLGFYTLNCIPKPKEAVNLFDVPNLLLQKFPDDNFTATTKFQFNSYSDGDEAGFVIMGLDYNYLKLKKTNGKVFLSQMICKNANKKELEKEMERVELKANVIFIQVKVTENGNCTFAFSEDGKIFKYIGIPFTAKEGKWIGAKLGFVALREGFINDAGNLKIDWIRFNKIQ</sequence>
<accession>A0ABU1TU45</accession>
<dbReference type="InterPro" id="IPR006710">
    <property type="entry name" value="Glyco_hydro_43"/>
</dbReference>
<dbReference type="Pfam" id="PF04616">
    <property type="entry name" value="Glyco_hydro_43"/>
    <property type="match status" value="1"/>
</dbReference>
<evidence type="ECO:0000256" key="3">
    <source>
        <dbReference type="ARBA" id="ARBA00023295"/>
    </source>
</evidence>
<dbReference type="Gene3D" id="2.60.120.200">
    <property type="match status" value="1"/>
</dbReference>
<feature type="chain" id="PRO_5046943468" evidence="6">
    <location>
        <begin position="20"/>
        <end position="541"/>
    </location>
</feature>
<dbReference type="Gene3D" id="2.115.10.20">
    <property type="entry name" value="Glycosyl hydrolase domain, family 43"/>
    <property type="match status" value="1"/>
</dbReference>
<dbReference type="SUPFAM" id="SSF75005">
    <property type="entry name" value="Arabinanase/levansucrase/invertase"/>
    <property type="match status" value="1"/>
</dbReference>
<dbReference type="PANTHER" id="PTHR42812">
    <property type="entry name" value="BETA-XYLOSIDASE"/>
    <property type="match status" value="1"/>
</dbReference>
<name>A0ABU1TU45_9FLAO</name>
<keyword evidence="5" id="KW-0175">Coiled coil</keyword>
<evidence type="ECO:0000256" key="2">
    <source>
        <dbReference type="ARBA" id="ARBA00022801"/>
    </source>
</evidence>
<dbReference type="Proteomes" id="UP001255185">
    <property type="component" value="Unassembled WGS sequence"/>
</dbReference>
<keyword evidence="9" id="KW-1185">Reference proteome</keyword>
<evidence type="ECO:0000313" key="8">
    <source>
        <dbReference type="EMBL" id="MDR6969402.1"/>
    </source>
</evidence>
<reference evidence="8 9" key="1">
    <citation type="submission" date="2023-07" db="EMBL/GenBank/DDBJ databases">
        <title>Sorghum-associated microbial communities from plants grown in Nebraska, USA.</title>
        <authorList>
            <person name="Schachtman D."/>
        </authorList>
    </citation>
    <scope>NUCLEOTIDE SEQUENCE [LARGE SCALE GENOMIC DNA]</scope>
    <source>
        <strain evidence="8 9">3773</strain>
    </source>
</reference>
<feature type="signal peptide" evidence="6">
    <location>
        <begin position="1"/>
        <end position="19"/>
    </location>
</feature>
<dbReference type="InterPro" id="IPR051795">
    <property type="entry name" value="Glycosyl_Hydrlase_43"/>
</dbReference>
<feature type="coiled-coil region" evidence="5">
    <location>
        <begin position="448"/>
        <end position="475"/>
    </location>
</feature>
<evidence type="ECO:0000256" key="4">
    <source>
        <dbReference type="RuleBase" id="RU361187"/>
    </source>
</evidence>
<feature type="domain" description="Beta-xylosidase C-terminal Concanavalin A-like" evidence="7">
    <location>
        <begin position="344"/>
        <end position="537"/>
    </location>
</feature>